<reference evidence="7" key="1">
    <citation type="journal article" date="2019" name="Int. J. Syst. Evol. Microbiol.">
        <title>The Global Catalogue of Microorganisms (GCM) 10K type strain sequencing project: providing services to taxonomists for standard genome sequencing and annotation.</title>
        <authorList>
            <consortium name="The Broad Institute Genomics Platform"/>
            <consortium name="The Broad Institute Genome Sequencing Center for Infectious Disease"/>
            <person name="Wu L."/>
            <person name="Ma J."/>
        </authorList>
    </citation>
    <scope>NUCLEOTIDE SEQUENCE [LARGE SCALE GENOMIC DNA]</scope>
    <source>
        <strain evidence="7">CGMCC 4.1437</strain>
    </source>
</reference>
<keyword evidence="1 3" id="KW-0560">Oxidoreductase</keyword>
<comment type="similarity">
    <text evidence="3">Belongs to the aldehyde dehydrogenase family.</text>
</comment>
<evidence type="ECO:0000256" key="4">
    <source>
        <dbReference type="SAM" id="MobiDB-lite"/>
    </source>
</evidence>
<dbReference type="InterPro" id="IPR016161">
    <property type="entry name" value="Ald_DH/histidinol_DH"/>
</dbReference>
<dbReference type="Pfam" id="PF00171">
    <property type="entry name" value="Aldedh"/>
    <property type="match status" value="1"/>
</dbReference>
<dbReference type="Proteomes" id="UP001595975">
    <property type="component" value="Unassembled WGS sequence"/>
</dbReference>
<dbReference type="InterPro" id="IPR015590">
    <property type="entry name" value="Aldehyde_DH_dom"/>
</dbReference>
<evidence type="ECO:0000313" key="7">
    <source>
        <dbReference type="Proteomes" id="UP001595975"/>
    </source>
</evidence>
<evidence type="ECO:0000256" key="3">
    <source>
        <dbReference type="RuleBase" id="RU003345"/>
    </source>
</evidence>
<feature type="compositionally biased region" description="Polar residues" evidence="4">
    <location>
        <begin position="1"/>
        <end position="10"/>
    </location>
</feature>
<dbReference type="Gene3D" id="3.40.309.10">
    <property type="entry name" value="Aldehyde Dehydrogenase, Chain A, domain 2"/>
    <property type="match status" value="1"/>
</dbReference>
<feature type="region of interest" description="Disordered" evidence="4">
    <location>
        <begin position="1"/>
        <end position="28"/>
    </location>
</feature>
<keyword evidence="7" id="KW-1185">Reference proteome</keyword>
<comment type="caution">
    <text evidence="6">The sequence shown here is derived from an EMBL/GenBank/DDBJ whole genome shotgun (WGS) entry which is preliminary data.</text>
</comment>
<feature type="active site" evidence="2">
    <location>
        <position position="241"/>
    </location>
</feature>
<dbReference type="InterPro" id="IPR016163">
    <property type="entry name" value="Ald_DH_C"/>
</dbReference>
<dbReference type="Gene3D" id="3.40.605.10">
    <property type="entry name" value="Aldehyde Dehydrogenase, Chain A, domain 1"/>
    <property type="match status" value="1"/>
</dbReference>
<proteinExistence type="inferred from homology"/>
<organism evidence="6 7">
    <name type="scientific">Kitasatospora misakiensis</name>
    <dbReference type="NCBI Taxonomy" id="67330"/>
    <lineage>
        <taxon>Bacteria</taxon>
        <taxon>Bacillati</taxon>
        <taxon>Actinomycetota</taxon>
        <taxon>Actinomycetes</taxon>
        <taxon>Kitasatosporales</taxon>
        <taxon>Streptomycetaceae</taxon>
        <taxon>Kitasatospora</taxon>
    </lineage>
</organism>
<sequence>MAPSTVSPATETIAAAPELRLTDPRTGHPRGTLVPARAEQVAATVARARAVAPGWRALTPRERERRLDALADLIERHLTEYTVLEQAGTGKPESEAAAEIREVADLFRFYAGAARTGTAPAAGRYLPGHESWVRWEPVGVVAAVVPWNYPLLMAAWRCAPALAAGNTVVVKPAETTPDSAALLATHAAEALGDGVLTTLPGDRETGRLLVAADVDLIAFTGSATAGADIAARAGHRRVSLELGGNSPVLVLPDAPEHTWSALADACTYNAGQSCAAPARVITLTEHYERTVTALAAALGAREAGRDFGPLNNPDQAARYDRLLAASAAKRSLAAPGRGDGLWRPARLLADLPDDDPAVVEEVFGPLLTVQHAPTVEAALALANAVPQALAASVWTADLSTALDLTARLDAGETWINCHLAQTAELPHSGRGASGQGTDLSTLALHEYQRPKTVTARLRDGV</sequence>
<dbReference type="RefSeq" id="WP_380223167.1">
    <property type="nucleotide sequence ID" value="NZ_JBHSOF010000001.1"/>
</dbReference>
<name>A0ABW0WZE2_9ACTN</name>
<evidence type="ECO:0000256" key="1">
    <source>
        <dbReference type="ARBA" id="ARBA00023002"/>
    </source>
</evidence>
<dbReference type="InterPro" id="IPR016162">
    <property type="entry name" value="Ald_DH_N"/>
</dbReference>
<feature type="domain" description="Aldehyde dehydrogenase" evidence="5">
    <location>
        <begin position="18"/>
        <end position="453"/>
    </location>
</feature>
<evidence type="ECO:0000313" key="6">
    <source>
        <dbReference type="EMBL" id="MFC5661606.1"/>
    </source>
</evidence>
<evidence type="ECO:0000256" key="2">
    <source>
        <dbReference type="PROSITE-ProRule" id="PRU10007"/>
    </source>
</evidence>
<protein>
    <submittedName>
        <fullName evidence="6">Aldehyde dehydrogenase family protein</fullName>
    </submittedName>
</protein>
<dbReference type="PROSITE" id="PS00687">
    <property type="entry name" value="ALDEHYDE_DEHYDR_GLU"/>
    <property type="match status" value="1"/>
</dbReference>
<gene>
    <name evidence="6" type="ORF">ACFP3U_01270</name>
</gene>
<dbReference type="EMBL" id="JBHSOF010000001">
    <property type="protein sequence ID" value="MFC5661606.1"/>
    <property type="molecule type" value="Genomic_DNA"/>
</dbReference>
<dbReference type="InterPro" id="IPR029510">
    <property type="entry name" value="Ald_DH_CS_GLU"/>
</dbReference>
<accession>A0ABW0WZE2</accession>
<dbReference type="PANTHER" id="PTHR11699">
    <property type="entry name" value="ALDEHYDE DEHYDROGENASE-RELATED"/>
    <property type="match status" value="1"/>
</dbReference>
<evidence type="ECO:0000259" key="5">
    <source>
        <dbReference type="Pfam" id="PF00171"/>
    </source>
</evidence>
<dbReference type="SUPFAM" id="SSF53720">
    <property type="entry name" value="ALDH-like"/>
    <property type="match status" value="1"/>
</dbReference>